<dbReference type="AlphaFoldDB" id="A0AAE1CMR3"/>
<sequence length="112" mass="12422">MKMHVLDSTKTRRLISNKKQPPVYICLINGPRPLYIVRSLSCKDAPQVIFTLDPAQATFSKGDNLEFKYSGQGNPEPTLTLTKTETTKDLIIIVQTTELTPTLTLTCPDTGV</sequence>
<comment type="caution">
    <text evidence="1">The sequence shown here is derived from an EMBL/GenBank/DDBJ whole genome shotgun (WGS) entry which is preliminary data.</text>
</comment>
<keyword evidence="2" id="KW-1185">Reference proteome</keyword>
<evidence type="ECO:0000313" key="2">
    <source>
        <dbReference type="Proteomes" id="UP001283361"/>
    </source>
</evidence>
<protein>
    <submittedName>
        <fullName evidence="1">Uncharacterized protein</fullName>
    </submittedName>
</protein>
<evidence type="ECO:0000313" key="1">
    <source>
        <dbReference type="EMBL" id="KAK3713972.1"/>
    </source>
</evidence>
<reference evidence="1" key="1">
    <citation type="journal article" date="2023" name="G3 (Bethesda)">
        <title>A reference genome for the long-term kleptoplast-retaining sea slug Elysia crispata morphotype clarki.</title>
        <authorList>
            <person name="Eastman K.E."/>
            <person name="Pendleton A.L."/>
            <person name="Shaikh M.A."/>
            <person name="Suttiyut T."/>
            <person name="Ogas R."/>
            <person name="Tomko P."/>
            <person name="Gavelis G."/>
            <person name="Widhalm J.R."/>
            <person name="Wisecaver J.H."/>
        </authorList>
    </citation>
    <scope>NUCLEOTIDE SEQUENCE</scope>
    <source>
        <strain evidence="1">ECLA1</strain>
    </source>
</reference>
<organism evidence="1 2">
    <name type="scientific">Elysia crispata</name>
    <name type="common">lettuce slug</name>
    <dbReference type="NCBI Taxonomy" id="231223"/>
    <lineage>
        <taxon>Eukaryota</taxon>
        <taxon>Metazoa</taxon>
        <taxon>Spiralia</taxon>
        <taxon>Lophotrochozoa</taxon>
        <taxon>Mollusca</taxon>
        <taxon>Gastropoda</taxon>
        <taxon>Heterobranchia</taxon>
        <taxon>Euthyneura</taxon>
        <taxon>Panpulmonata</taxon>
        <taxon>Sacoglossa</taxon>
        <taxon>Placobranchoidea</taxon>
        <taxon>Plakobranchidae</taxon>
        <taxon>Elysia</taxon>
    </lineage>
</organism>
<dbReference type="EMBL" id="JAWDGP010007551">
    <property type="protein sequence ID" value="KAK3713972.1"/>
    <property type="molecule type" value="Genomic_DNA"/>
</dbReference>
<accession>A0AAE1CMR3</accession>
<dbReference type="Proteomes" id="UP001283361">
    <property type="component" value="Unassembled WGS sequence"/>
</dbReference>
<gene>
    <name evidence="1" type="ORF">RRG08_037457</name>
</gene>
<name>A0AAE1CMR3_9GAST</name>
<proteinExistence type="predicted"/>